<dbReference type="PATRIC" id="fig|1637645.4.peg.4002"/>
<dbReference type="Proteomes" id="UP000033607">
    <property type="component" value="Unassembled WGS sequence"/>
</dbReference>
<dbReference type="InterPro" id="IPR029060">
    <property type="entry name" value="PIN-like_dom_sf"/>
</dbReference>
<sequence>MLLDTHTLLWFLDDNPKLTPEIRDTIETADTVVVSIITLWEIAIKLSIQKLSMANAHRRNVNIVGYSGL</sequence>
<dbReference type="RefSeq" id="WP_049559987.1">
    <property type="nucleotide sequence ID" value="NZ_LATL02000203.1"/>
</dbReference>
<dbReference type="OrthoDB" id="9798990at2"/>
<reference evidence="2 3" key="1">
    <citation type="submission" date="2015-06" db="EMBL/GenBank/DDBJ databases">
        <title>Draft genome assembly of filamentous brackish cyanobacterium Limnoraphis robusta strain CS-951.</title>
        <authorList>
            <person name="Willis A."/>
            <person name="Parks M."/>
            <person name="Burford M.A."/>
        </authorList>
    </citation>
    <scope>NUCLEOTIDE SEQUENCE [LARGE SCALE GENOMIC DNA]</scope>
    <source>
        <strain evidence="2 3">CS-951</strain>
    </source>
</reference>
<comment type="caution">
    <text evidence="2">The sequence shown here is derived from an EMBL/GenBank/DDBJ whole genome shotgun (WGS) entry which is preliminary data.</text>
</comment>
<accession>A0A0J9EYQ0</accession>
<dbReference type="AlphaFoldDB" id="A0A0J9EYQ0"/>
<dbReference type="Pfam" id="PF01850">
    <property type="entry name" value="PIN"/>
    <property type="match status" value="1"/>
</dbReference>
<dbReference type="Gene3D" id="3.40.50.1010">
    <property type="entry name" value="5'-nuclease"/>
    <property type="match status" value="1"/>
</dbReference>
<organism evidence="2 3">
    <name type="scientific">Limnoraphis robusta CS-951</name>
    <dbReference type="NCBI Taxonomy" id="1637645"/>
    <lineage>
        <taxon>Bacteria</taxon>
        <taxon>Bacillati</taxon>
        <taxon>Cyanobacteriota</taxon>
        <taxon>Cyanophyceae</taxon>
        <taxon>Oscillatoriophycideae</taxon>
        <taxon>Oscillatoriales</taxon>
        <taxon>Sirenicapillariaceae</taxon>
        <taxon>Limnoraphis</taxon>
    </lineage>
</organism>
<evidence type="ECO:0000313" key="2">
    <source>
        <dbReference type="EMBL" id="KMW70330.1"/>
    </source>
</evidence>
<evidence type="ECO:0000259" key="1">
    <source>
        <dbReference type="Pfam" id="PF01850"/>
    </source>
</evidence>
<evidence type="ECO:0000313" key="3">
    <source>
        <dbReference type="Proteomes" id="UP000033607"/>
    </source>
</evidence>
<gene>
    <name evidence="2" type="ORF">WN50_36135</name>
</gene>
<dbReference type="InterPro" id="IPR052919">
    <property type="entry name" value="TA_system_RNase"/>
</dbReference>
<dbReference type="EMBL" id="LATL02000203">
    <property type="protein sequence ID" value="KMW70330.1"/>
    <property type="molecule type" value="Genomic_DNA"/>
</dbReference>
<protein>
    <recommendedName>
        <fullName evidence="1">PIN domain-containing protein</fullName>
    </recommendedName>
</protein>
<dbReference type="InterPro" id="IPR002716">
    <property type="entry name" value="PIN_dom"/>
</dbReference>
<name>A0A0J9EYQ0_9CYAN</name>
<proteinExistence type="predicted"/>
<dbReference type="PANTHER" id="PTHR36173">
    <property type="entry name" value="RIBONUCLEASE VAPC16-RELATED"/>
    <property type="match status" value="1"/>
</dbReference>
<dbReference type="PANTHER" id="PTHR36173:SF2">
    <property type="entry name" value="RIBONUCLEASE VAPC16"/>
    <property type="match status" value="1"/>
</dbReference>
<feature type="domain" description="PIN" evidence="1">
    <location>
        <begin position="1"/>
        <end position="51"/>
    </location>
</feature>
<dbReference type="SUPFAM" id="SSF88723">
    <property type="entry name" value="PIN domain-like"/>
    <property type="match status" value="1"/>
</dbReference>